<keyword evidence="3" id="KW-0862">Zinc</keyword>
<gene>
    <name evidence="4" type="ORF">H5410_023323</name>
</gene>
<dbReference type="OrthoDB" id="436852at2759"/>
<proteinExistence type="predicted"/>
<dbReference type="Proteomes" id="UP000824120">
    <property type="component" value="Chromosome 4"/>
</dbReference>
<protein>
    <submittedName>
        <fullName evidence="4">Uncharacterized protein</fullName>
    </submittedName>
</protein>
<dbReference type="AlphaFoldDB" id="A0A9J5ZH87"/>
<dbReference type="SUPFAM" id="SSF57903">
    <property type="entry name" value="FYVE/PHD zinc finger"/>
    <property type="match status" value="1"/>
</dbReference>
<keyword evidence="1" id="KW-0479">Metal-binding</keyword>
<dbReference type="InterPro" id="IPR011011">
    <property type="entry name" value="Znf_FYVE_PHD"/>
</dbReference>
<dbReference type="EMBL" id="JACXVP010000004">
    <property type="protein sequence ID" value="KAG5612042.1"/>
    <property type="molecule type" value="Genomic_DNA"/>
</dbReference>
<dbReference type="GO" id="GO:0008270">
    <property type="term" value="F:zinc ion binding"/>
    <property type="evidence" value="ECO:0007669"/>
    <property type="project" value="UniProtKB-KW"/>
</dbReference>
<keyword evidence="5" id="KW-1185">Reference proteome</keyword>
<reference evidence="4 5" key="1">
    <citation type="submission" date="2020-09" db="EMBL/GenBank/DDBJ databases">
        <title>De no assembly of potato wild relative species, Solanum commersonii.</title>
        <authorList>
            <person name="Cho K."/>
        </authorList>
    </citation>
    <scope>NUCLEOTIDE SEQUENCE [LARGE SCALE GENOMIC DNA]</scope>
    <source>
        <strain evidence="4">LZ3.2</strain>
        <tissue evidence="4">Leaf</tissue>
    </source>
</reference>
<evidence type="ECO:0000256" key="3">
    <source>
        <dbReference type="ARBA" id="ARBA00022833"/>
    </source>
</evidence>
<evidence type="ECO:0000313" key="4">
    <source>
        <dbReference type="EMBL" id="KAG5612042.1"/>
    </source>
</evidence>
<accession>A0A9J5ZH87</accession>
<evidence type="ECO:0000256" key="1">
    <source>
        <dbReference type="ARBA" id="ARBA00022723"/>
    </source>
</evidence>
<name>A0A9J5ZH87_SOLCO</name>
<evidence type="ECO:0000313" key="5">
    <source>
        <dbReference type="Proteomes" id="UP000824120"/>
    </source>
</evidence>
<evidence type="ECO:0000256" key="2">
    <source>
        <dbReference type="ARBA" id="ARBA00022771"/>
    </source>
</evidence>
<organism evidence="4 5">
    <name type="scientific">Solanum commersonii</name>
    <name type="common">Commerson's wild potato</name>
    <name type="synonym">Commerson's nightshade</name>
    <dbReference type="NCBI Taxonomy" id="4109"/>
    <lineage>
        <taxon>Eukaryota</taxon>
        <taxon>Viridiplantae</taxon>
        <taxon>Streptophyta</taxon>
        <taxon>Embryophyta</taxon>
        <taxon>Tracheophyta</taxon>
        <taxon>Spermatophyta</taxon>
        <taxon>Magnoliopsida</taxon>
        <taxon>eudicotyledons</taxon>
        <taxon>Gunneridae</taxon>
        <taxon>Pentapetalae</taxon>
        <taxon>asterids</taxon>
        <taxon>lamiids</taxon>
        <taxon>Solanales</taxon>
        <taxon>Solanaceae</taxon>
        <taxon>Solanoideae</taxon>
        <taxon>Solaneae</taxon>
        <taxon>Solanum</taxon>
    </lineage>
</organism>
<comment type="caution">
    <text evidence="4">The sequence shown here is derived from an EMBL/GenBank/DDBJ whole genome shotgun (WGS) entry which is preliminary data.</text>
</comment>
<dbReference type="Gene3D" id="2.30.30.1150">
    <property type="match status" value="1"/>
</dbReference>
<keyword evidence="2" id="KW-0863">Zinc-finger</keyword>
<sequence length="187" mass="20882">MWTKLNEVGSEMISVSRSLSEISKGCFRAQLVAKMEQAETYGVNKRCACQCCGEKADGGDSLACDSCEEIYHLSYEVEDLTSEDMVLELEDSTNGLVDGELKLCEGVEDSPCCNVCTTEGRHGRKMETNEELPCLDFNITKDDTYLNKHQQQLLVNEVTIEEILQALNEMSNEKAPSIDGFVVEFLR</sequence>